<accession>A0A6B0RH45</accession>
<evidence type="ECO:0000256" key="1">
    <source>
        <dbReference type="ARBA" id="ARBA00008025"/>
    </source>
</evidence>
<dbReference type="PRINTS" id="PR00219">
    <property type="entry name" value="SYNAPTOBREVN"/>
</dbReference>
<dbReference type="GO" id="GO:0012505">
    <property type="term" value="C:endomembrane system"/>
    <property type="evidence" value="ECO:0007669"/>
    <property type="project" value="UniProtKB-SubCell"/>
</dbReference>
<dbReference type="InterPro" id="IPR001388">
    <property type="entry name" value="Synaptobrevin-like"/>
</dbReference>
<comment type="subcellular location">
    <subcellularLocation>
        <location evidence="2">Endomembrane system</location>
        <topology evidence="2">Single-pass type IV membrane protein</topology>
    </subcellularLocation>
</comment>
<dbReference type="PROSITE" id="PS50892">
    <property type="entry name" value="V_SNARE"/>
    <property type="match status" value="1"/>
</dbReference>
<evidence type="ECO:0000256" key="2">
    <source>
        <dbReference type="ARBA" id="ARBA00046280"/>
    </source>
</evidence>
<keyword evidence="7" id="KW-1185">Reference proteome</keyword>
<gene>
    <name evidence="6" type="ORF">E5288_WYG000744</name>
</gene>
<proteinExistence type="inferred from homology"/>
<dbReference type="GO" id="GO:0016192">
    <property type="term" value="P:vesicle-mediated transport"/>
    <property type="evidence" value="ECO:0007669"/>
    <property type="project" value="InterPro"/>
</dbReference>
<feature type="region of interest" description="Disordered" evidence="4">
    <location>
        <begin position="1"/>
        <end position="80"/>
    </location>
</feature>
<dbReference type="GO" id="GO:0016020">
    <property type="term" value="C:membrane"/>
    <property type="evidence" value="ECO:0007669"/>
    <property type="project" value="InterPro"/>
</dbReference>
<protein>
    <recommendedName>
        <fullName evidence="5">V-SNARE coiled-coil homology domain-containing protein</fullName>
    </recommendedName>
</protein>
<dbReference type="CDD" id="cd15870">
    <property type="entry name" value="R-SNARE_VAMP2"/>
    <property type="match status" value="1"/>
</dbReference>
<dbReference type="InterPro" id="IPR042855">
    <property type="entry name" value="V_SNARE_CC"/>
</dbReference>
<evidence type="ECO:0000313" key="7">
    <source>
        <dbReference type="Proteomes" id="UP000322234"/>
    </source>
</evidence>
<dbReference type="SUPFAM" id="SSF58038">
    <property type="entry name" value="SNARE fusion complex"/>
    <property type="match status" value="1"/>
</dbReference>
<dbReference type="InterPro" id="IPR016444">
    <property type="entry name" value="Synaptobrevin/VAMP"/>
</dbReference>
<dbReference type="Proteomes" id="UP000322234">
    <property type="component" value="Unassembled WGS sequence"/>
</dbReference>
<keyword evidence="3" id="KW-0175">Coiled coil</keyword>
<dbReference type="PANTHER" id="PTHR45701">
    <property type="entry name" value="SYNAPTOBREVIN FAMILY MEMBER"/>
    <property type="match status" value="1"/>
</dbReference>
<sequence>MSRDRGSGMAPGGQLEVENWYGRPSQKKSPIETPTPREGENRLDRSATAATAPPAAPAGEGGPPAPPPNLTSNRRLQQTQAQVDEVVDIMRVNVDKVLERDQKLSELDDRADALQAGASQFETSAAKLKRKYWWKNLKYPLPPFPHPMPPILWRIQIVKMYNKCVMSNQVMF</sequence>
<evidence type="ECO:0000256" key="3">
    <source>
        <dbReference type="PROSITE-ProRule" id="PRU00290"/>
    </source>
</evidence>
<dbReference type="Gene3D" id="1.20.5.110">
    <property type="match status" value="1"/>
</dbReference>
<feature type="compositionally biased region" description="Polar residues" evidence="4">
    <location>
        <begin position="70"/>
        <end position="80"/>
    </location>
</feature>
<name>A0A6B0RH45_9CETA</name>
<comment type="caution">
    <text evidence="6">The sequence shown here is derived from an EMBL/GenBank/DDBJ whole genome shotgun (WGS) entry which is preliminary data.</text>
</comment>
<evidence type="ECO:0000259" key="5">
    <source>
        <dbReference type="PROSITE" id="PS50892"/>
    </source>
</evidence>
<dbReference type="EMBL" id="VBQZ03000055">
    <property type="protein sequence ID" value="MXQ89380.1"/>
    <property type="molecule type" value="Genomic_DNA"/>
</dbReference>
<comment type="similarity">
    <text evidence="1">Belongs to the synaptobrevin family.</text>
</comment>
<dbReference type="PROSITE" id="PS00417">
    <property type="entry name" value="SYNAPTOBREVIN"/>
    <property type="match status" value="1"/>
</dbReference>
<dbReference type="AlphaFoldDB" id="A0A6B0RH45"/>
<dbReference type="Pfam" id="PF00957">
    <property type="entry name" value="Synaptobrevin"/>
    <property type="match status" value="1"/>
</dbReference>
<reference evidence="6" key="1">
    <citation type="submission" date="2019-10" db="EMBL/GenBank/DDBJ databases">
        <title>The sequence and de novo assembly of the wild yak genome.</title>
        <authorList>
            <person name="Liu Y."/>
        </authorList>
    </citation>
    <scope>NUCLEOTIDE SEQUENCE [LARGE SCALE GENOMIC DNA]</scope>
    <source>
        <strain evidence="6">WY2019</strain>
    </source>
</reference>
<feature type="domain" description="V-SNARE coiled-coil homology" evidence="5">
    <location>
        <begin position="75"/>
        <end position="135"/>
    </location>
</feature>
<organism evidence="6 7">
    <name type="scientific">Bos mutus</name>
    <name type="common">wild yak</name>
    <dbReference type="NCBI Taxonomy" id="72004"/>
    <lineage>
        <taxon>Eukaryota</taxon>
        <taxon>Metazoa</taxon>
        <taxon>Chordata</taxon>
        <taxon>Craniata</taxon>
        <taxon>Vertebrata</taxon>
        <taxon>Euteleostomi</taxon>
        <taxon>Mammalia</taxon>
        <taxon>Eutheria</taxon>
        <taxon>Laurasiatheria</taxon>
        <taxon>Artiodactyla</taxon>
        <taxon>Ruminantia</taxon>
        <taxon>Pecora</taxon>
        <taxon>Bovidae</taxon>
        <taxon>Bovinae</taxon>
        <taxon>Bos</taxon>
    </lineage>
</organism>
<evidence type="ECO:0000256" key="4">
    <source>
        <dbReference type="SAM" id="MobiDB-lite"/>
    </source>
</evidence>
<feature type="compositionally biased region" description="Basic and acidic residues" evidence="4">
    <location>
        <begin position="35"/>
        <end position="45"/>
    </location>
</feature>
<evidence type="ECO:0000313" key="6">
    <source>
        <dbReference type="EMBL" id="MXQ89380.1"/>
    </source>
</evidence>